<dbReference type="SMART" id="SM00060">
    <property type="entry name" value="FN3"/>
    <property type="match status" value="6"/>
</dbReference>
<evidence type="ECO:0000259" key="5">
    <source>
        <dbReference type="PROSITE" id="PS50853"/>
    </source>
</evidence>
<gene>
    <name evidence="6" type="ORF">OM076_42110</name>
</gene>
<dbReference type="CDD" id="cd00063">
    <property type="entry name" value="FN3"/>
    <property type="match status" value="5"/>
</dbReference>
<dbReference type="EMBL" id="JAPDOD010000081">
    <property type="protein sequence ID" value="MDA0166930.1"/>
    <property type="molecule type" value="Genomic_DNA"/>
</dbReference>
<keyword evidence="1" id="KW-0677">Repeat</keyword>
<dbReference type="SUPFAM" id="SSF81296">
    <property type="entry name" value="E set domains"/>
    <property type="match status" value="1"/>
</dbReference>
<keyword evidence="2" id="KW-0378">Hydrolase</keyword>
<dbReference type="InterPro" id="IPR046540">
    <property type="entry name" value="DMFA2_C"/>
</dbReference>
<keyword evidence="7" id="KW-1185">Reference proteome</keyword>
<dbReference type="InterPro" id="IPR013783">
    <property type="entry name" value="Ig-like_fold"/>
</dbReference>
<organism evidence="6 7">
    <name type="scientific">Solirubrobacter ginsenosidimutans</name>
    <dbReference type="NCBI Taxonomy" id="490573"/>
    <lineage>
        <taxon>Bacteria</taxon>
        <taxon>Bacillati</taxon>
        <taxon>Actinomycetota</taxon>
        <taxon>Thermoleophilia</taxon>
        <taxon>Solirubrobacterales</taxon>
        <taxon>Solirubrobacteraceae</taxon>
        <taxon>Solirubrobacter</taxon>
    </lineage>
</organism>
<proteinExistence type="predicted"/>
<dbReference type="PANTHER" id="PTHR13817:SF73">
    <property type="entry name" value="FIBRONECTIN TYPE-III DOMAIN-CONTAINING PROTEIN"/>
    <property type="match status" value="1"/>
</dbReference>
<comment type="caution">
    <text evidence="6">The sequence shown here is derived from an EMBL/GenBank/DDBJ whole genome shotgun (WGS) entry which is preliminary data.</text>
</comment>
<dbReference type="PROSITE" id="PS50853">
    <property type="entry name" value="FN3"/>
    <property type="match status" value="6"/>
</dbReference>
<feature type="domain" description="Fibronectin type-III" evidence="5">
    <location>
        <begin position="1510"/>
        <end position="1606"/>
    </location>
</feature>
<dbReference type="InterPro" id="IPR036116">
    <property type="entry name" value="FN3_sf"/>
</dbReference>
<sequence>MIASKVSGVVGPSAVRRLALIFAFAVAALAGSPVLSQAAAACGNPISCENEITGTDPSVWEVEGSGDPTIQGFATSMSVNKGENISFKIKSSTQNMRIDIYRLGYYNNMGARLMQGNIAPTATVTNQPACQNDSASANPTGLVDCGNWSVSYTWAVPSTAVSGVYIAHLERNDTNGTSLIPFVVRDDSSHSDVVVQTSDATWQAYNTYGGNSLYTCTTFCPSGNPSTYKAAYKVSYNRPFHTADDDSGRSWLFAGGEYQMIRFLERNGYDTSYVSSLDVGTRAPLLKNHELFISSGHDEYWSASQRTGMEQARDAGVNLAFFTGNEGFWKTRWEPSMSGTANRTLVSYKDTHFPAQVDPVEWTGTWRDPRFTTAAQNTPENALTGQSFIVNSGTSAIEVPQRFGTYRMWKNTTVSSATSTTLAPNSLGYEWDEDADNGYRPAGQIKLSATTVGGLELFTDYGSTTAVGGTATHNMTMYKAPSGARVFSTGTVQWAWGLDDTNPNEAPVDKNMQQATVNVLADLDAGPADTLMAGLSAATKTTDATPPTATINTPPATVPDGTRITLSGTATDAGGGVVAGVEISTDGGASWHPTSGTTSWSYSWIAHGSPTANIKVRATDDSANTQTPGAGVNVNVTCPCSIWGANFTPADIDSTDATPAEVGVKFKSDQFGQISGIRFYKVAANTGTHVGSLWSTDGTRLAQATFSSETASGWQTVTFSSPVQVMPNTTYIASYFAPNGHFAATGDYFYRAPAPGPNGGAVTDGPPLHAIKNTAGVTNGVYVYSGTSVFPSNSFGAANYWVDVLFAAIPAPGAISGLSATAGGKTSANLSWTAPSTGGAPTSYKITPYIGATAQTPTTISGTPPLTIATITGLTTGTAYTFTVQAINPTGSGPVSANSNAVTPLVAVPPSPPTNVVANPASNQASVSWTIPQSDGDSPITNYTITPYIGATAQTATQVTAPATSAVVTGLTNGVSYTFKVTATNAAGTGTASASSAAVTPEDTILDFATPTTVDSQDGNAVELGVKFKPATSGQVTGIRFYKSAANTGIHSGSLWSAAGTRLAQVTFSNESASGWQVATFASPVTVTAGTTYIASYFAPAGRYSHTNSGLSAAIDNPPLQALANSTSPNGVYSYGSTSTFPTSSYQAGNYFVDVMFAVPVPGTVTGVTAVTGGQTSATVSWTAPSTGGGADNYKITPYVGATAQTATTVPATKTSTRVTGLTTGTTYTFTVQALNGSGGGTASVQSNSVTPSAPIAPSAPSDVLARPASNSAQLTWTAPDSDGDSPITGYTITPYIGATAQTPVTSSGTGTSKTVTGLTNGAGYTFKVAATNAIGTGAASDPSNSITPQFTILDFATPTTVDSGDVTPVELGVKFTADSSGSITGIRFYKAAANTGTHVGSLWNAAGTRLAQATFTNESATGWQTVTFASPIAITANTTYVASYLAPAGHYSVTAGALATGVDNPPLHAVSNATSPNGVYLYGAAGGFPTGSFNAGNYGVDVLFVGAPAPGAPTGVTATAGQGSANVSWTAPSTGGAPSAYKITPYIGAAAQTATTITGTPPATSTTIAGLTSGTAHTFKVEASNLSGTGPASAASNSVTPTAATAPAAPTGVTALVDAGSAVVSWTAPSNGGSPITGHTVTPYIGATAQTPVTVGASTTSTRVSGLTNGTAYTFKVKSSNAVGTGPDSAASAAVSPAFSLLDYTTPGTTDSGDGGSVNLGVKFTADSNGTIAGIRFYKATTNTGTHVGTLWTAAGAQLGQVTFTGESASGWQTARFASPISITAGTTYVVSYLAPSGHYAVTGGAFGSGPLDSGPLHALANVTSQNGVFAYGATSTFPTGSFNAANYWVDVLYAPTGS</sequence>
<evidence type="ECO:0000313" key="7">
    <source>
        <dbReference type="Proteomes" id="UP001149140"/>
    </source>
</evidence>
<keyword evidence="4" id="KW-0732">Signal</keyword>
<dbReference type="InterPro" id="IPR025141">
    <property type="entry name" value="DUF4082"/>
</dbReference>
<dbReference type="Pfam" id="PF20254">
    <property type="entry name" value="DMFA2_C"/>
    <property type="match status" value="1"/>
</dbReference>
<feature type="domain" description="Fibronectin type-III" evidence="5">
    <location>
        <begin position="811"/>
        <end position="906"/>
    </location>
</feature>
<evidence type="ECO:0000256" key="3">
    <source>
        <dbReference type="SAM" id="MobiDB-lite"/>
    </source>
</evidence>
<feature type="domain" description="Fibronectin type-III" evidence="5">
    <location>
        <begin position="1257"/>
        <end position="1351"/>
    </location>
</feature>
<dbReference type="Gene3D" id="2.60.40.10">
    <property type="entry name" value="Immunoglobulins"/>
    <property type="match status" value="6"/>
</dbReference>
<feature type="signal peptide" evidence="4">
    <location>
        <begin position="1"/>
        <end position="27"/>
    </location>
</feature>
<feature type="region of interest" description="Disordered" evidence="3">
    <location>
        <begin position="1241"/>
        <end position="1260"/>
    </location>
</feature>
<feature type="domain" description="Fibronectin type-III" evidence="5">
    <location>
        <begin position="1161"/>
        <end position="1254"/>
    </location>
</feature>
<dbReference type="GO" id="GO:0005975">
    <property type="term" value="P:carbohydrate metabolic process"/>
    <property type="evidence" value="ECO:0007669"/>
    <property type="project" value="UniProtKB-ARBA"/>
</dbReference>
<feature type="domain" description="Fibronectin type-III" evidence="5">
    <location>
        <begin position="909"/>
        <end position="1003"/>
    </location>
</feature>
<evidence type="ECO:0000313" key="6">
    <source>
        <dbReference type="EMBL" id="MDA0166930.1"/>
    </source>
</evidence>
<dbReference type="Gene3D" id="2.60.40.650">
    <property type="match status" value="1"/>
</dbReference>
<dbReference type="PRINTS" id="PR00014">
    <property type="entry name" value="FNTYPEIII"/>
</dbReference>
<dbReference type="InterPro" id="IPR014756">
    <property type="entry name" value="Ig_E-set"/>
</dbReference>
<reference evidence="6" key="1">
    <citation type="submission" date="2022-10" db="EMBL/GenBank/DDBJ databases">
        <title>The WGS of Solirubrobacter ginsenosidimutans DSM 21036.</title>
        <authorList>
            <person name="Jiang Z."/>
        </authorList>
    </citation>
    <scope>NUCLEOTIDE SEQUENCE</scope>
    <source>
        <strain evidence="6">DSM 21036</strain>
    </source>
</reference>
<feature type="chain" id="PRO_5040843106" evidence="4">
    <location>
        <begin position="28"/>
        <end position="1860"/>
    </location>
</feature>
<dbReference type="InterPro" id="IPR050964">
    <property type="entry name" value="Striated_Muscle_Regulatory"/>
</dbReference>
<dbReference type="GO" id="GO:0016798">
    <property type="term" value="F:hydrolase activity, acting on glycosyl bonds"/>
    <property type="evidence" value="ECO:0007669"/>
    <property type="project" value="UniProtKB-KW"/>
</dbReference>
<evidence type="ECO:0000256" key="4">
    <source>
        <dbReference type="SAM" id="SignalP"/>
    </source>
</evidence>
<feature type="domain" description="Fibronectin type-III" evidence="5">
    <location>
        <begin position="1607"/>
        <end position="1700"/>
    </location>
</feature>
<keyword evidence="2" id="KW-0326">Glycosidase</keyword>
<feature type="compositionally biased region" description="Low complexity" evidence="3">
    <location>
        <begin position="540"/>
        <end position="559"/>
    </location>
</feature>
<accession>A0A9X3N215</accession>
<dbReference type="SUPFAM" id="SSF49265">
    <property type="entry name" value="Fibronectin type III"/>
    <property type="match status" value="3"/>
</dbReference>
<dbReference type="InterPro" id="IPR003961">
    <property type="entry name" value="FN3_dom"/>
</dbReference>
<dbReference type="Pfam" id="PF13313">
    <property type="entry name" value="DUF4082"/>
    <property type="match status" value="4"/>
</dbReference>
<name>A0A9X3N215_9ACTN</name>
<evidence type="ECO:0000256" key="1">
    <source>
        <dbReference type="ARBA" id="ARBA00022737"/>
    </source>
</evidence>
<evidence type="ECO:0000256" key="2">
    <source>
        <dbReference type="ARBA" id="ARBA00023295"/>
    </source>
</evidence>
<dbReference type="RefSeq" id="WP_270046183.1">
    <property type="nucleotide sequence ID" value="NZ_JAPDOD010000081.1"/>
</dbReference>
<dbReference type="PANTHER" id="PTHR13817">
    <property type="entry name" value="TITIN"/>
    <property type="match status" value="1"/>
</dbReference>
<protein>
    <submittedName>
        <fullName evidence="6">DUF4082 domain-containing protein</fullName>
    </submittedName>
</protein>
<feature type="region of interest" description="Disordered" evidence="3">
    <location>
        <begin position="540"/>
        <end position="561"/>
    </location>
</feature>
<dbReference type="Proteomes" id="UP001149140">
    <property type="component" value="Unassembled WGS sequence"/>
</dbReference>
<dbReference type="Pfam" id="PF00041">
    <property type="entry name" value="fn3"/>
    <property type="match status" value="6"/>
</dbReference>